<evidence type="ECO:0000256" key="6">
    <source>
        <dbReference type="SAM" id="MobiDB-lite"/>
    </source>
</evidence>
<keyword evidence="5" id="KW-0539">Nucleus</keyword>
<feature type="region of interest" description="Disordered" evidence="6">
    <location>
        <begin position="72"/>
        <end position="113"/>
    </location>
</feature>
<feature type="domain" description="Zn(2)-C6 fungal-type" evidence="7">
    <location>
        <begin position="31"/>
        <end position="61"/>
    </location>
</feature>
<proteinExistence type="predicted"/>
<dbReference type="GO" id="GO:0006351">
    <property type="term" value="P:DNA-templated transcription"/>
    <property type="evidence" value="ECO:0007669"/>
    <property type="project" value="InterPro"/>
</dbReference>
<dbReference type="InterPro" id="IPR050815">
    <property type="entry name" value="TF_fung"/>
</dbReference>
<keyword evidence="2" id="KW-0479">Metal-binding</keyword>
<dbReference type="GO" id="GO:0003677">
    <property type="term" value="F:DNA binding"/>
    <property type="evidence" value="ECO:0007669"/>
    <property type="project" value="InterPro"/>
</dbReference>
<dbReference type="EMBL" id="JAAOAK010000164">
    <property type="protein sequence ID" value="KAF5685433.1"/>
    <property type="molecule type" value="Genomic_DNA"/>
</dbReference>
<gene>
    <name evidence="8" type="ORF">FDENT_6247</name>
</gene>
<organism evidence="8 9">
    <name type="scientific">Fusarium denticulatum</name>
    <dbReference type="NCBI Taxonomy" id="48507"/>
    <lineage>
        <taxon>Eukaryota</taxon>
        <taxon>Fungi</taxon>
        <taxon>Dikarya</taxon>
        <taxon>Ascomycota</taxon>
        <taxon>Pezizomycotina</taxon>
        <taxon>Sordariomycetes</taxon>
        <taxon>Hypocreomycetidae</taxon>
        <taxon>Hypocreales</taxon>
        <taxon>Nectriaceae</taxon>
        <taxon>Fusarium</taxon>
        <taxon>Fusarium fujikuroi species complex</taxon>
    </lineage>
</organism>
<keyword evidence="4" id="KW-0804">Transcription</keyword>
<reference evidence="8 9" key="1">
    <citation type="submission" date="2020-05" db="EMBL/GenBank/DDBJ databases">
        <title>Identification and distribution of gene clusters putatively required for synthesis of sphingolipid metabolism inhibitors in phylogenetically diverse species of the filamentous fungus Fusarium.</title>
        <authorList>
            <person name="Kim H.-S."/>
            <person name="Busman M."/>
            <person name="Brown D.W."/>
            <person name="Divon H."/>
            <person name="Uhlig S."/>
            <person name="Proctor R.H."/>
        </authorList>
    </citation>
    <scope>NUCLEOTIDE SEQUENCE [LARGE SCALE GENOMIC DNA]</scope>
    <source>
        <strain evidence="8 9">NRRL 25311</strain>
    </source>
</reference>
<protein>
    <submittedName>
        <fullName evidence="8">Fungal specific transcription factor</fullName>
    </submittedName>
</protein>
<evidence type="ECO:0000313" key="8">
    <source>
        <dbReference type="EMBL" id="KAF5685433.1"/>
    </source>
</evidence>
<accession>A0A8H5U9T4</accession>
<evidence type="ECO:0000313" key="9">
    <source>
        <dbReference type="Proteomes" id="UP000562682"/>
    </source>
</evidence>
<keyword evidence="3" id="KW-0805">Transcription regulation</keyword>
<sequence>MEFHLHKSHQSIKTPKDQFLSRTTSMRVVSSCTTCRARKKRCIASTSDAACKFCLLKGLRCDAPHLRKLSDTASCDPGPAPATTSPSDTSQPSESFSLSPENAQLASQGESTSDSVQATLNDRSLCEELINIYFTVIHSNQHLLFHHTSFLDNQREGLIPSYILLGIIALSARFSSHPSFKGINPWLRGKPFFEEGIRCFDRRKELVSIEAIQGCVLLGFYAFTDGDTARDDLLSCQAVRMSQTLKLPTTLHLNGLMREIEINVYWQTWMVDRWTSVRSGWPLQLGNDHNLPRPLRQEVFDLLTPDSPPCDLSNSNGLRESSMWGLILPLTQWHAEVVRLNFQIATEISRYVPK</sequence>
<evidence type="ECO:0000259" key="7">
    <source>
        <dbReference type="PROSITE" id="PS00463"/>
    </source>
</evidence>
<feature type="compositionally biased region" description="Polar residues" evidence="6">
    <location>
        <begin position="82"/>
        <end position="113"/>
    </location>
</feature>
<evidence type="ECO:0000256" key="3">
    <source>
        <dbReference type="ARBA" id="ARBA00023015"/>
    </source>
</evidence>
<evidence type="ECO:0000256" key="2">
    <source>
        <dbReference type="ARBA" id="ARBA00022723"/>
    </source>
</evidence>
<name>A0A8H5U9T4_9HYPO</name>
<evidence type="ECO:0000256" key="4">
    <source>
        <dbReference type="ARBA" id="ARBA00023163"/>
    </source>
</evidence>
<comment type="subcellular location">
    <subcellularLocation>
        <location evidence="1">Nucleus</location>
    </subcellularLocation>
</comment>
<dbReference type="GO" id="GO:0008270">
    <property type="term" value="F:zinc ion binding"/>
    <property type="evidence" value="ECO:0007669"/>
    <property type="project" value="InterPro"/>
</dbReference>
<dbReference type="CDD" id="cd00067">
    <property type="entry name" value="GAL4"/>
    <property type="match status" value="1"/>
</dbReference>
<dbReference type="GO" id="GO:0000981">
    <property type="term" value="F:DNA-binding transcription factor activity, RNA polymerase II-specific"/>
    <property type="evidence" value="ECO:0007669"/>
    <property type="project" value="InterPro"/>
</dbReference>
<evidence type="ECO:0000256" key="5">
    <source>
        <dbReference type="ARBA" id="ARBA00023242"/>
    </source>
</evidence>
<keyword evidence="9" id="KW-1185">Reference proteome</keyword>
<dbReference type="Pfam" id="PF04082">
    <property type="entry name" value="Fungal_trans"/>
    <property type="match status" value="1"/>
</dbReference>
<dbReference type="InterPro" id="IPR001138">
    <property type="entry name" value="Zn2Cys6_DnaBD"/>
</dbReference>
<feature type="compositionally biased region" description="Basic residues" evidence="6">
    <location>
        <begin position="1"/>
        <end position="10"/>
    </location>
</feature>
<dbReference type="PANTHER" id="PTHR47338">
    <property type="entry name" value="ZN(II)2CYS6 TRANSCRIPTION FACTOR (EUROFUNG)-RELATED"/>
    <property type="match status" value="1"/>
</dbReference>
<dbReference type="PANTHER" id="PTHR47338:SF16">
    <property type="entry name" value="TRANSCRIPTION FACTOR, PUTATIVE (AFU_ORTHOLOGUE AFUA_2G09360)-RELATED"/>
    <property type="match status" value="1"/>
</dbReference>
<dbReference type="InterPro" id="IPR007219">
    <property type="entry name" value="XnlR_reg_dom"/>
</dbReference>
<feature type="region of interest" description="Disordered" evidence="6">
    <location>
        <begin position="1"/>
        <end position="20"/>
    </location>
</feature>
<dbReference type="CDD" id="cd12148">
    <property type="entry name" value="fungal_TF_MHR"/>
    <property type="match status" value="1"/>
</dbReference>
<dbReference type="InterPro" id="IPR036864">
    <property type="entry name" value="Zn2-C6_fun-type_DNA-bd_sf"/>
</dbReference>
<dbReference type="PROSITE" id="PS00463">
    <property type="entry name" value="ZN2_CY6_FUNGAL_1"/>
    <property type="match status" value="1"/>
</dbReference>
<dbReference type="Proteomes" id="UP000562682">
    <property type="component" value="Unassembled WGS sequence"/>
</dbReference>
<dbReference type="GO" id="GO:0005634">
    <property type="term" value="C:nucleus"/>
    <property type="evidence" value="ECO:0007669"/>
    <property type="project" value="UniProtKB-SubCell"/>
</dbReference>
<dbReference type="AlphaFoldDB" id="A0A8H5U9T4"/>
<dbReference type="SUPFAM" id="SSF57701">
    <property type="entry name" value="Zn2/Cys6 DNA-binding domain"/>
    <property type="match status" value="1"/>
</dbReference>
<comment type="caution">
    <text evidence="8">The sequence shown here is derived from an EMBL/GenBank/DDBJ whole genome shotgun (WGS) entry which is preliminary data.</text>
</comment>
<evidence type="ECO:0000256" key="1">
    <source>
        <dbReference type="ARBA" id="ARBA00004123"/>
    </source>
</evidence>